<protein>
    <submittedName>
        <fullName evidence="2">RNA-dependent RNA polymerase</fullName>
    </submittedName>
</protein>
<dbReference type="Proteomes" id="UP000887579">
    <property type="component" value="Unplaced"/>
</dbReference>
<name>A0AC34EZG6_9BILA</name>
<evidence type="ECO:0000313" key="1">
    <source>
        <dbReference type="Proteomes" id="UP000887579"/>
    </source>
</evidence>
<sequence length="1259" mass="144638">MDPVHGSPLLSFNKNDFDGAPLTCSTSLRCPHLSFGFTAGSAFFQSGLMHISSATFLHDLQSIEIMSDNMKRSRWKLIWRYSSFKKVNLEILQIQDLYSVQLTHVVKDAPFISKLSHEEGQNNPRFSRSTIPDGEETLKKLVSSSACRMVFCFTKEEQDAFLGQLYNIFSCPITYSALENKRFDDSELDELDEKAKLCSWEVRYHIEAIKSLGMGGKYLLYHHIGNHRRLSSMNRPEISNRVVRFLHSMYEHFKSDISLSSLDLFLAEHPATNVSVKIKTICITPTRMIYGLDTATSDCRAFRFLGEQNLIQIKFCDENLSFFPRNPNCIKERVERICTDGINICEKQYFEIGASSSLFREHGSIFYATDDKEEIPLIWKSIGVFKEEPAAKVAARIGLFFSSSMQCGEIMRGEVLVIDDIESDTLDSAGKPYCFSDGCGSISYQVAENFAAQLGLDYVPSAFQIRFCGFKGMLAVDTTDKRLIGNGGEYIACFRKSQEKFEVLDNGKPVDFDIVSFSKPAQAKLHQPFIAIMYWLALKTGKLEEFLYRLCQMQNQTFHDILNPLLFEDEFFNVFRKLPKYFPIVCMRTENLMNEPFLRSMVVAYTMEKARLLATKTQLYINPNDGRSAFGIIDTTGSLKEGEVFFQYSIYRNPTASASKIHTGDVGVTRSPIYHAGNIRFVQAVDAPALHHLKDVLVFPACGIRPLTDQTGGGDLDGDRYLIFWNKAFLFSNSDPADYSVHGTENLARVNLDQLQEASVNHRKEYMQNDNIRSTSKTHLAHLCNLPPDHPDVERIAKKADVAVNYFKSGICAKKLKSNEVMSFNPKYMNKRHLPAFTNSNILNQLHDFSDTFYNWIKIAFQEDKNRINRYTVSGAQIIENDRKIFEEYKAEILAALNKFGISEGELFANVFCNLSATEIVAIRKAVFDIFQKYREKVLDELFGKLFWRRKMHATGYNIFSFEVPNITSEMIRRAKSYYALAQEDGTCFSFPWIIWEGLDAWWSATPIFGENNFGKKFQTELSLQLNDDENDILQNFQEPYLQYPWINTFSRIFYEWRQKYGVMISPENQHSLIRHFITERNDLHGPGLMFIEAADLFYNFLLMIPESYCCQTVLLKAAYSTLISLAFSPESNIYENLNTRIINNLPFVISVPSYWSQLFQEQYKILEEESGCEEIDIHCIRERHAYHHFTIMSRGTLEACQDLEKMLTPVVEANSECSMQDIKSQKWKAMQDLLQDIFGFPEELQYPGRITHVASDAR</sequence>
<accession>A0AC34EZG6</accession>
<evidence type="ECO:0000313" key="2">
    <source>
        <dbReference type="WBParaSite" id="ES5_v2.g10103.t1"/>
    </source>
</evidence>
<dbReference type="WBParaSite" id="ES5_v2.g10103.t1">
    <property type="protein sequence ID" value="ES5_v2.g10103.t1"/>
    <property type="gene ID" value="ES5_v2.g10103"/>
</dbReference>
<organism evidence="1 2">
    <name type="scientific">Panagrolaimus sp. ES5</name>
    <dbReference type="NCBI Taxonomy" id="591445"/>
    <lineage>
        <taxon>Eukaryota</taxon>
        <taxon>Metazoa</taxon>
        <taxon>Ecdysozoa</taxon>
        <taxon>Nematoda</taxon>
        <taxon>Chromadorea</taxon>
        <taxon>Rhabditida</taxon>
        <taxon>Tylenchina</taxon>
        <taxon>Panagrolaimomorpha</taxon>
        <taxon>Panagrolaimoidea</taxon>
        <taxon>Panagrolaimidae</taxon>
        <taxon>Panagrolaimus</taxon>
    </lineage>
</organism>
<reference evidence="2" key="1">
    <citation type="submission" date="2022-11" db="UniProtKB">
        <authorList>
            <consortium name="WormBaseParasite"/>
        </authorList>
    </citation>
    <scope>IDENTIFICATION</scope>
</reference>
<proteinExistence type="predicted"/>